<sequence length="38" mass="4391">MTKQWPLHSELMLAMRIQELGIQLKDGDDIGRSQRSAH</sequence>
<reference evidence="1 2" key="1">
    <citation type="submission" date="2019-06" db="EMBL/GenBank/DDBJ databases">
        <title>Sequencing the genomes of 1000 actinobacteria strains.</title>
        <authorList>
            <person name="Klenk H.-P."/>
        </authorList>
    </citation>
    <scope>NUCLEOTIDE SEQUENCE [LARGE SCALE GENOMIC DNA]</scope>
    <source>
        <strain evidence="1 2">DSM 21947</strain>
    </source>
</reference>
<dbReference type="AlphaFoldDB" id="A0A8H2K663"/>
<gene>
    <name evidence="1" type="ORF">FB472_1154</name>
</gene>
<evidence type="ECO:0000313" key="2">
    <source>
        <dbReference type="Proteomes" id="UP000316560"/>
    </source>
</evidence>
<proteinExistence type="predicted"/>
<name>A0A8H2K663_9MICO</name>
<dbReference type="Proteomes" id="UP000316560">
    <property type="component" value="Unassembled WGS sequence"/>
</dbReference>
<dbReference type="EMBL" id="VFRA01000001">
    <property type="protein sequence ID" value="TQO19587.1"/>
    <property type="molecule type" value="Genomic_DNA"/>
</dbReference>
<protein>
    <submittedName>
        <fullName evidence="1">Uncharacterized protein</fullName>
    </submittedName>
</protein>
<keyword evidence="2" id="KW-1185">Reference proteome</keyword>
<evidence type="ECO:0000313" key="1">
    <source>
        <dbReference type="EMBL" id="TQO19587.1"/>
    </source>
</evidence>
<organism evidence="1 2">
    <name type="scientific">Rhodoglobus vestalii</name>
    <dbReference type="NCBI Taxonomy" id="193384"/>
    <lineage>
        <taxon>Bacteria</taxon>
        <taxon>Bacillati</taxon>
        <taxon>Actinomycetota</taxon>
        <taxon>Actinomycetes</taxon>
        <taxon>Micrococcales</taxon>
        <taxon>Microbacteriaceae</taxon>
        <taxon>Rhodoglobus</taxon>
    </lineage>
</organism>
<comment type="caution">
    <text evidence="1">The sequence shown here is derived from an EMBL/GenBank/DDBJ whole genome shotgun (WGS) entry which is preliminary data.</text>
</comment>
<accession>A0A8H2K663</accession>